<accession>A0A8C8HDR5</accession>
<dbReference type="GeneTree" id="ENSGT00390000018691"/>
<reference evidence="1" key="2">
    <citation type="submission" date="2025-09" db="UniProtKB">
        <authorList>
            <consortium name="Ensembl"/>
        </authorList>
    </citation>
    <scope>IDENTIFICATION</scope>
</reference>
<protein>
    <recommendedName>
        <fullName evidence="3">snRNA-activating protein complex subunit 1</fullName>
    </recommendedName>
</protein>
<evidence type="ECO:0008006" key="3">
    <source>
        <dbReference type="Google" id="ProtNLM"/>
    </source>
</evidence>
<dbReference type="GO" id="GO:0043565">
    <property type="term" value="F:sequence-specific DNA binding"/>
    <property type="evidence" value="ECO:0007669"/>
    <property type="project" value="TreeGrafter"/>
</dbReference>
<reference evidence="1" key="1">
    <citation type="submission" date="2025-08" db="UniProtKB">
        <authorList>
            <consortium name="Ensembl"/>
        </authorList>
    </citation>
    <scope>IDENTIFICATION</scope>
</reference>
<evidence type="ECO:0000313" key="1">
    <source>
        <dbReference type="Ensembl" id="ENSOTSP00005060458.2"/>
    </source>
</evidence>
<organism evidence="1 2">
    <name type="scientific">Oncorhynchus tshawytscha</name>
    <name type="common">Chinook salmon</name>
    <name type="synonym">Salmo tshawytscha</name>
    <dbReference type="NCBI Taxonomy" id="74940"/>
    <lineage>
        <taxon>Eukaryota</taxon>
        <taxon>Metazoa</taxon>
        <taxon>Chordata</taxon>
        <taxon>Craniata</taxon>
        <taxon>Vertebrata</taxon>
        <taxon>Euteleostomi</taxon>
        <taxon>Actinopterygii</taxon>
        <taxon>Neopterygii</taxon>
        <taxon>Teleostei</taxon>
        <taxon>Protacanthopterygii</taxon>
        <taxon>Salmoniformes</taxon>
        <taxon>Salmonidae</taxon>
        <taxon>Salmoninae</taxon>
        <taxon>Oncorhynchus</taxon>
    </lineage>
</organism>
<dbReference type="InterPro" id="IPR019188">
    <property type="entry name" value="SNAPC1"/>
</dbReference>
<dbReference type="GO" id="GO:0042795">
    <property type="term" value="P:snRNA transcription by RNA polymerase II"/>
    <property type="evidence" value="ECO:0007669"/>
    <property type="project" value="TreeGrafter"/>
</dbReference>
<dbReference type="Pfam" id="PF09808">
    <property type="entry name" value="SNAPC1"/>
    <property type="match status" value="1"/>
</dbReference>
<proteinExistence type="predicted"/>
<gene>
    <name evidence="1" type="primary">LOC112250419</name>
</gene>
<dbReference type="PANTHER" id="PTHR15131:SF3">
    <property type="entry name" value="SNRNA-ACTIVATING PROTEIN COMPLEX SUBUNIT 1"/>
    <property type="match status" value="1"/>
</dbReference>
<name>A0A8C8HDR5_ONCTS</name>
<keyword evidence="2" id="KW-1185">Reference proteome</keyword>
<dbReference type="GO" id="GO:0019185">
    <property type="term" value="C:snRNA-activating protein complex"/>
    <property type="evidence" value="ECO:0007669"/>
    <property type="project" value="TreeGrafter"/>
</dbReference>
<sequence>MPNGKAKDRFLKPLVADYEELLGRFQQTESVRFEEFTAIWRNMGFSSVFYGSLAGNEMREFCHLTLTMAFNYFLPPYSFQIRVGGLYLLYGLYHTQLASPKEKIRIALKDWEQIQKFYQDSVNSQHYDAVYIIRKLIAENAVLYTAMPQMLTFRVKKKPQHHKVCEEFRDRPERVKDLISTDMLQEVANIQGHHERLKASVLERSSIAVTQQDLPARLHSCVLEFLHWQDRHENHGDADHLVYAEEKAQQVESSNRAQLLASIKTKSYGCLAEASRSRRHRQVEMDTSISGTGYIKQAPKYHKSRAPSLKARTNKNLCGEGQSPGFRCKVNNSLFDFEAVDPYNDTVRAVVELIRVVHNVNEWHGTQLLLPEQKEGSCVVR</sequence>
<dbReference type="Ensembl" id="ENSOTST00005065795.2">
    <property type="protein sequence ID" value="ENSOTSP00005060458.2"/>
    <property type="gene ID" value="ENSOTSG00005029065.2"/>
</dbReference>
<dbReference type="PANTHER" id="PTHR15131">
    <property type="entry name" value="SMALL NUCLEAR RNA ACTIVATING COMPLEX, POLYPEPTIDE 1"/>
    <property type="match status" value="1"/>
</dbReference>
<dbReference type="GO" id="GO:0042796">
    <property type="term" value="P:snRNA transcription by RNA polymerase III"/>
    <property type="evidence" value="ECO:0007669"/>
    <property type="project" value="TreeGrafter"/>
</dbReference>
<evidence type="ECO:0000313" key="2">
    <source>
        <dbReference type="Proteomes" id="UP000694402"/>
    </source>
</evidence>
<dbReference type="AlphaFoldDB" id="A0A8C8HDR5"/>
<dbReference type="Proteomes" id="UP000694402">
    <property type="component" value="Unassembled WGS sequence"/>
</dbReference>